<dbReference type="GO" id="GO:0008233">
    <property type="term" value="F:peptidase activity"/>
    <property type="evidence" value="ECO:0007669"/>
    <property type="project" value="UniProtKB-KW"/>
</dbReference>
<accession>A0ABT2J908</accession>
<reference evidence="2 3" key="1">
    <citation type="submission" date="2021-02" db="EMBL/GenBank/DDBJ databases">
        <title>Actinophytocola xerophila sp. nov., isolated from soil of cotton cropping field.</title>
        <authorList>
            <person name="Huang R."/>
            <person name="Chen X."/>
            <person name="Ge X."/>
            <person name="Liu W."/>
        </authorList>
    </citation>
    <scope>NUCLEOTIDE SEQUENCE [LARGE SCALE GENOMIC DNA]</scope>
    <source>
        <strain evidence="2 3">S1-96</strain>
    </source>
</reference>
<dbReference type="Pfam" id="PF02861">
    <property type="entry name" value="Clp_N"/>
    <property type="match status" value="1"/>
</dbReference>
<feature type="domain" description="Clp R" evidence="1">
    <location>
        <begin position="10"/>
        <end position="54"/>
    </location>
</feature>
<dbReference type="EMBL" id="JAFFZE010000011">
    <property type="protein sequence ID" value="MCT2584059.1"/>
    <property type="molecule type" value="Genomic_DNA"/>
</dbReference>
<evidence type="ECO:0000313" key="2">
    <source>
        <dbReference type="EMBL" id="MCT2584059.1"/>
    </source>
</evidence>
<sequence>MVAAAEALAGDAPMGSHHLLEALIRAEGSMAATVLAQLGVNPEAVASKVDAMDSDATTDATPEETAARKMELRVEGDEVHLVFRDQATLALARTVQELTTAPIRATGPLAGRFVPLWTQTNEALLTLVQSLRPEAEAETRDVSRATMLVRRVLHDRLRRHNPPAED</sequence>
<keyword evidence="2" id="KW-0378">Hydrolase</keyword>
<dbReference type="SUPFAM" id="SSF81923">
    <property type="entry name" value="Double Clp-N motif"/>
    <property type="match status" value="1"/>
</dbReference>
<dbReference type="GO" id="GO:0006508">
    <property type="term" value="P:proteolysis"/>
    <property type="evidence" value="ECO:0007669"/>
    <property type="project" value="UniProtKB-KW"/>
</dbReference>
<comment type="caution">
    <text evidence="2">The sequence shown here is derived from an EMBL/GenBank/DDBJ whole genome shotgun (WGS) entry which is preliminary data.</text>
</comment>
<proteinExistence type="predicted"/>
<organism evidence="2 3">
    <name type="scientific">Actinophytocola gossypii</name>
    <dbReference type="NCBI Taxonomy" id="2812003"/>
    <lineage>
        <taxon>Bacteria</taxon>
        <taxon>Bacillati</taxon>
        <taxon>Actinomycetota</taxon>
        <taxon>Actinomycetes</taxon>
        <taxon>Pseudonocardiales</taxon>
        <taxon>Pseudonocardiaceae</taxon>
    </lineage>
</organism>
<dbReference type="Gene3D" id="1.10.1780.10">
    <property type="entry name" value="Clp, N-terminal domain"/>
    <property type="match status" value="1"/>
</dbReference>
<gene>
    <name evidence="2" type="ORF">JT362_13125</name>
</gene>
<keyword evidence="3" id="KW-1185">Reference proteome</keyword>
<keyword evidence="2" id="KW-0645">Protease</keyword>
<dbReference type="InterPro" id="IPR004176">
    <property type="entry name" value="Clp_R_N"/>
</dbReference>
<name>A0ABT2J908_9PSEU</name>
<evidence type="ECO:0000259" key="1">
    <source>
        <dbReference type="Pfam" id="PF02861"/>
    </source>
</evidence>
<protein>
    <submittedName>
        <fullName evidence="2">Clp protease N-terminal domain-containing protein</fullName>
    </submittedName>
</protein>
<dbReference type="InterPro" id="IPR036628">
    <property type="entry name" value="Clp_N_dom_sf"/>
</dbReference>
<evidence type="ECO:0000313" key="3">
    <source>
        <dbReference type="Proteomes" id="UP001156441"/>
    </source>
</evidence>
<dbReference type="Proteomes" id="UP001156441">
    <property type="component" value="Unassembled WGS sequence"/>
</dbReference>